<keyword evidence="1" id="KW-0812">Transmembrane</keyword>
<evidence type="ECO:0008006" key="4">
    <source>
        <dbReference type="Google" id="ProtNLM"/>
    </source>
</evidence>
<proteinExistence type="predicted"/>
<organism evidence="2 3">
    <name type="scientific">Ralstonia insidiosa</name>
    <dbReference type="NCBI Taxonomy" id="190721"/>
    <lineage>
        <taxon>Bacteria</taxon>
        <taxon>Pseudomonadati</taxon>
        <taxon>Pseudomonadota</taxon>
        <taxon>Betaproteobacteria</taxon>
        <taxon>Burkholderiales</taxon>
        <taxon>Burkholderiaceae</taxon>
        <taxon>Ralstonia</taxon>
    </lineage>
</organism>
<comment type="caution">
    <text evidence="2">The sequence shown here is derived from an EMBL/GenBank/DDBJ whole genome shotgun (WGS) entry which is preliminary data.</text>
</comment>
<dbReference type="AlphaFoldDB" id="A0A848P8I9"/>
<feature type="transmembrane region" description="Helical" evidence="1">
    <location>
        <begin position="121"/>
        <end position="144"/>
    </location>
</feature>
<evidence type="ECO:0000313" key="2">
    <source>
        <dbReference type="EMBL" id="NMV39888.1"/>
    </source>
</evidence>
<evidence type="ECO:0000256" key="1">
    <source>
        <dbReference type="SAM" id="Phobius"/>
    </source>
</evidence>
<accession>A0A848P8I9</accession>
<gene>
    <name evidence="2" type="ORF">HGR00_18415</name>
</gene>
<sequence>MTPLEKALAPLIGRDPTTEEMAKLYKIKEACGFSDHDSVWTLLAAFGHYEILYRDIPKEILEQAVKLIAEHKLALEASAGAAERAIKSNLIDSVRETTAKLIDEAQRSSNALAAIRERRGLMVGALVSLGVAFLVLLGTGYLGFKIGAGSAGVHAAWSQSSEGAAARKFAQLNQVSTMLSCPSPYQTYKDGAATYCIPYDAQAKKSWGWRIN</sequence>
<keyword evidence="1" id="KW-0472">Membrane</keyword>
<dbReference type="EMBL" id="JABBZM010000017">
    <property type="protein sequence ID" value="NMV39888.1"/>
    <property type="molecule type" value="Genomic_DNA"/>
</dbReference>
<keyword evidence="1" id="KW-1133">Transmembrane helix</keyword>
<reference evidence="2 3" key="1">
    <citation type="submission" date="2020-04" db="EMBL/GenBank/DDBJ databases">
        <title>Ralstonia insidiosa genome sequencing and assembly.</title>
        <authorList>
            <person name="Martins R.C.R."/>
            <person name="Perdigao-Neto L.V."/>
            <person name="Levin A.S.S."/>
            <person name="Costa S.F."/>
        </authorList>
    </citation>
    <scope>NUCLEOTIDE SEQUENCE [LARGE SCALE GENOMIC DNA]</scope>
    <source>
        <strain evidence="2 3">5047</strain>
    </source>
</reference>
<evidence type="ECO:0000313" key="3">
    <source>
        <dbReference type="Proteomes" id="UP000575469"/>
    </source>
</evidence>
<protein>
    <recommendedName>
        <fullName evidence="4">MobE</fullName>
    </recommendedName>
</protein>
<name>A0A848P8I9_9RALS</name>
<dbReference type="Proteomes" id="UP000575469">
    <property type="component" value="Unassembled WGS sequence"/>
</dbReference>
<dbReference type="RefSeq" id="WP_169340831.1">
    <property type="nucleotide sequence ID" value="NZ_JABBZM010000017.1"/>
</dbReference>